<keyword evidence="3" id="KW-1185">Reference proteome</keyword>
<dbReference type="CDD" id="cd24032">
    <property type="entry name" value="ASKHA_NBD_TsaB"/>
    <property type="match status" value="1"/>
</dbReference>
<dbReference type="PANTHER" id="PTHR11735:SF11">
    <property type="entry name" value="TRNA THREONYLCARBAMOYLADENOSINE BIOSYNTHESIS PROTEIN TSAB"/>
    <property type="match status" value="1"/>
</dbReference>
<dbReference type="PANTHER" id="PTHR11735">
    <property type="entry name" value="TRNA N6-ADENOSINE THREONYLCARBAMOYLTRANSFERASE"/>
    <property type="match status" value="1"/>
</dbReference>
<sequence>MLLAIDTSSLVLSCALAEEDRLIAEWTVQKRLTHSEQLIPHMDEMIKEAGVSKKDITAVAVSIGPGSFTGLRIGLATAKMLSYIWKVPLAGVDTLEALAWNMAGAQAFILPLLDAQRGNVYAALYGAFDEMWQEEKEEAAPIDQVIEAALTHGGPVIAVGECADKYKDKLVSAGIKLAPPHSRLARAGSVAMAGLKKIREGKTDSPLSILPNYIRRSEAEVLWEKQHRKS</sequence>
<feature type="domain" description="Gcp-like" evidence="1">
    <location>
        <begin position="33"/>
        <end position="157"/>
    </location>
</feature>
<accession>H1CZJ8</accession>
<dbReference type="SUPFAM" id="SSF53067">
    <property type="entry name" value="Actin-like ATPase domain"/>
    <property type="match status" value="2"/>
</dbReference>
<dbReference type="GO" id="GO:0005829">
    <property type="term" value="C:cytosol"/>
    <property type="evidence" value="ECO:0007669"/>
    <property type="project" value="TreeGrafter"/>
</dbReference>
<dbReference type="STRING" id="742743.HMPREF9453_00791"/>
<dbReference type="EMBL" id="ADLT01000017">
    <property type="protein sequence ID" value="EHO63366.1"/>
    <property type="molecule type" value="Genomic_DNA"/>
</dbReference>
<dbReference type="Proteomes" id="UP000003277">
    <property type="component" value="Unassembled WGS sequence"/>
</dbReference>
<dbReference type="GO" id="GO:0002949">
    <property type="term" value="P:tRNA threonylcarbamoyladenosine modification"/>
    <property type="evidence" value="ECO:0007669"/>
    <property type="project" value="InterPro"/>
</dbReference>
<organism evidence="2 3">
    <name type="scientific">Dialister succinatiphilus YIT 11850</name>
    <dbReference type="NCBI Taxonomy" id="742743"/>
    <lineage>
        <taxon>Bacteria</taxon>
        <taxon>Bacillati</taxon>
        <taxon>Bacillota</taxon>
        <taxon>Negativicutes</taxon>
        <taxon>Veillonellales</taxon>
        <taxon>Veillonellaceae</taxon>
        <taxon>Dialister</taxon>
    </lineage>
</organism>
<evidence type="ECO:0000313" key="3">
    <source>
        <dbReference type="Proteomes" id="UP000003277"/>
    </source>
</evidence>
<reference evidence="2 3" key="1">
    <citation type="submission" date="2011-11" db="EMBL/GenBank/DDBJ databases">
        <title>The Genome Sequence of Dialister succinatiphilus YIT 11850.</title>
        <authorList>
            <consortium name="The Broad Institute Genome Sequencing Platform"/>
            <person name="Earl A."/>
            <person name="Ward D."/>
            <person name="Feldgarden M."/>
            <person name="Gevers D."/>
            <person name="Morotomi M."/>
            <person name="Young S.K."/>
            <person name="Zeng Q."/>
            <person name="Gargeya S."/>
            <person name="Fitzgerald M."/>
            <person name="Haas B."/>
            <person name="Abouelleil A."/>
            <person name="Alvarado L."/>
            <person name="Arachchi H.M."/>
            <person name="Berlin A."/>
            <person name="Brown A."/>
            <person name="Chapman S.B."/>
            <person name="Dunbar C."/>
            <person name="Gearin G."/>
            <person name="Goldberg J."/>
            <person name="Griggs A."/>
            <person name="Gujja S."/>
            <person name="Heiman D."/>
            <person name="Howarth C."/>
            <person name="Lui A."/>
            <person name="MacDonald P.J.P."/>
            <person name="Montmayeur A."/>
            <person name="Murphy C."/>
            <person name="Neiman D."/>
            <person name="Pearson M."/>
            <person name="Priest M."/>
            <person name="Roberts A."/>
            <person name="Saif S."/>
            <person name="Shea T."/>
            <person name="Sisk P."/>
            <person name="Stolte C."/>
            <person name="Sykes S."/>
            <person name="Wortman J."/>
            <person name="Nusbaum C."/>
            <person name="Birren B."/>
        </authorList>
    </citation>
    <scope>NUCLEOTIDE SEQUENCE [LARGE SCALE GENOMIC DNA]</scope>
    <source>
        <strain evidence="2 3">YIT 11850</strain>
    </source>
</reference>
<dbReference type="AlphaFoldDB" id="H1CZJ8"/>
<comment type="caution">
    <text evidence="2">The sequence shown here is derived from an EMBL/GenBank/DDBJ whole genome shotgun (WGS) entry which is preliminary data.</text>
</comment>
<dbReference type="InterPro" id="IPR043129">
    <property type="entry name" value="ATPase_NBD"/>
</dbReference>
<dbReference type="GeneID" id="98912057"/>
<protein>
    <submittedName>
        <fullName evidence="2">Universal bacterial protein YeaZ</fullName>
    </submittedName>
</protein>
<name>H1CZJ8_9FIRM</name>
<dbReference type="Pfam" id="PF00814">
    <property type="entry name" value="TsaD"/>
    <property type="match status" value="1"/>
</dbReference>
<proteinExistence type="predicted"/>
<dbReference type="Gene3D" id="3.30.420.40">
    <property type="match status" value="2"/>
</dbReference>
<dbReference type="NCBIfam" id="TIGR03725">
    <property type="entry name" value="T6A_YeaZ"/>
    <property type="match status" value="1"/>
</dbReference>
<dbReference type="HOGENOM" id="CLU_064886_0_0_9"/>
<dbReference type="InterPro" id="IPR022496">
    <property type="entry name" value="T6A_TsaB"/>
</dbReference>
<gene>
    <name evidence="2" type="ORF">HMPREF9453_00791</name>
</gene>
<dbReference type="InterPro" id="IPR000905">
    <property type="entry name" value="Gcp-like_dom"/>
</dbReference>
<dbReference type="OrthoDB" id="9784166at2"/>
<evidence type="ECO:0000259" key="1">
    <source>
        <dbReference type="Pfam" id="PF00814"/>
    </source>
</evidence>
<dbReference type="RefSeq" id="WP_008859295.1">
    <property type="nucleotide sequence ID" value="NZ_JH591187.1"/>
</dbReference>
<evidence type="ECO:0000313" key="2">
    <source>
        <dbReference type="EMBL" id="EHO63366.1"/>
    </source>
</evidence>
<dbReference type="eggNOG" id="COG1214">
    <property type="taxonomic scope" value="Bacteria"/>
</dbReference>
<dbReference type="PATRIC" id="fig|742743.3.peg.801"/>